<evidence type="ECO:0000313" key="1">
    <source>
        <dbReference type="EMBL" id="VAW56260.1"/>
    </source>
</evidence>
<accession>A0A3B0WUT8</accession>
<organism evidence="1">
    <name type="scientific">hydrothermal vent metagenome</name>
    <dbReference type="NCBI Taxonomy" id="652676"/>
    <lineage>
        <taxon>unclassified sequences</taxon>
        <taxon>metagenomes</taxon>
        <taxon>ecological metagenomes</taxon>
    </lineage>
</organism>
<protein>
    <recommendedName>
        <fullName evidence="2">Transporter</fullName>
    </recommendedName>
</protein>
<reference evidence="1" key="1">
    <citation type="submission" date="2018-06" db="EMBL/GenBank/DDBJ databases">
        <authorList>
            <person name="Zhirakovskaya E."/>
        </authorList>
    </citation>
    <scope>NUCLEOTIDE SEQUENCE</scope>
</reference>
<sequence>MMRKLQNKATASITLASLAWVILGNSSLLNAAPISFNTALPVAKNAFLNREQFVFRRFKSDSSPLNRNLEVNGLISVLGIGVTTKLALFGALPYFDKTLNLDINGQTISRETNNVGDMRWFARYTFLQKDEPSKTLRVAAFGGIKAPTGDDTATDSLGTLPIPLQTGTGSWDYFAGTVITYQVLDYQIDAQLRADQKSKANNVKLGDEFRADISLQYRISPLNNDTHSFLYAVLESNLIYQKRTRISGITDFNDPNSGATTLFITPGIQYVTVKYILEAGIQIPVTQKLHGNALETDYLFTTGFRINF</sequence>
<proteinExistence type="predicted"/>
<evidence type="ECO:0008006" key="2">
    <source>
        <dbReference type="Google" id="ProtNLM"/>
    </source>
</evidence>
<name>A0A3B0WUT8_9ZZZZ</name>
<dbReference type="EMBL" id="UOFF01000204">
    <property type="protein sequence ID" value="VAW56260.1"/>
    <property type="molecule type" value="Genomic_DNA"/>
</dbReference>
<dbReference type="AlphaFoldDB" id="A0A3B0WUT8"/>
<gene>
    <name evidence="1" type="ORF">MNBD_GAMMA07-2763</name>
</gene>